<evidence type="ECO:0000313" key="2">
    <source>
        <dbReference type="Proteomes" id="UP001187859"/>
    </source>
</evidence>
<dbReference type="RefSeq" id="WP_259476998.1">
    <property type="nucleotide sequence ID" value="NZ_CP091834.1"/>
</dbReference>
<protein>
    <submittedName>
        <fullName evidence="1">Uncharacterized protein</fullName>
    </submittedName>
</protein>
<evidence type="ECO:0000313" key="1">
    <source>
        <dbReference type="EMBL" id="MDV5393204.1"/>
    </source>
</evidence>
<sequence length="130" mass="14975">MSKYPCAAGGVDENGIELTDIPVPVIEGFSFVPRDSKDDAIYHAKLKRLELTQDLIVTETFHIASYECDIQTHEYVLKHSKNKTANNHRLRTLELNQQFIDDHRKKLKGIKQIRNAKVPEFLESDLQKVK</sequence>
<proteinExistence type="predicted"/>
<dbReference type="EMBL" id="JASGOQ010000003">
    <property type="protein sequence ID" value="MDV5393204.1"/>
    <property type="molecule type" value="Genomic_DNA"/>
</dbReference>
<dbReference type="Proteomes" id="UP001187859">
    <property type="component" value="Unassembled WGS sequence"/>
</dbReference>
<organism evidence="1 2">
    <name type="scientific">Shewanella xiamenensis</name>
    <dbReference type="NCBI Taxonomy" id="332186"/>
    <lineage>
        <taxon>Bacteria</taxon>
        <taxon>Pseudomonadati</taxon>
        <taxon>Pseudomonadota</taxon>
        <taxon>Gammaproteobacteria</taxon>
        <taxon>Alteromonadales</taxon>
        <taxon>Shewanellaceae</taxon>
        <taxon>Shewanella</taxon>
    </lineage>
</organism>
<name>A0AAE4TRD6_9GAMM</name>
<accession>A0AAE4TRD6</accession>
<comment type="caution">
    <text evidence="1">The sequence shown here is derived from an EMBL/GenBank/DDBJ whole genome shotgun (WGS) entry which is preliminary data.</text>
</comment>
<reference evidence="1" key="1">
    <citation type="submission" date="2023-05" db="EMBL/GenBank/DDBJ databases">
        <title>Colonisation of extended spectrum b-lactamase- and carbapenemase-producing bacteria on hospital surfaces from low- and middle-income countries.</title>
        <authorList>
            <person name="Nieto-Rosado M."/>
            <person name="Sands K."/>
            <person name="Iregbu K."/>
            <person name="Zahra R."/>
            <person name="Mazarati J.B."/>
            <person name="Mehtar S."/>
            <person name="Barnards-Group B."/>
            <person name="Walsh T.R."/>
        </authorList>
    </citation>
    <scope>NUCLEOTIDE SEQUENCE</scope>
    <source>
        <strain evidence="1">PP-E493</strain>
    </source>
</reference>
<gene>
    <name evidence="1" type="ORF">QM089_23730</name>
</gene>
<dbReference type="AlphaFoldDB" id="A0AAE4TRD6"/>